<evidence type="ECO:0000313" key="2">
    <source>
        <dbReference type="Proteomes" id="UP000250235"/>
    </source>
</evidence>
<dbReference type="EMBL" id="KQ996460">
    <property type="protein sequence ID" value="KZV44953.1"/>
    <property type="molecule type" value="Genomic_DNA"/>
</dbReference>
<keyword evidence="2" id="KW-1185">Reference proteome</keyword>
<dbReference type="AlphaFoldDB" id="A0A2Z7CE40"/>
<proteinExistence type="predicted"/>
<dbReference type="Proteomes" id="UP000250235">
    <property type="component" value="Unassembled WGS sequence"/>
</dbReference>
<reference evidence="1 2" key="1">
    <citation type="journal article" date="2015" name="Proc. Natl. Acad. Sci. U.S.A.">
        <title>The resurrection genome of Boea hygrometrica: A blueprint for survival of dehydration.</title>
        <authorList>
            <person name="Xiao L."/>
            <person name="Yang G."/>
            <person name="Zhang L."/>
            <person name="Yang X."/>
            <person name="Zhao S."/>
            <person name="Ji Z."/>
            <person name="Zhou Q."/>
            <person name="Hu M."/>
            <person name="Wang Y."/>
            <person name="Chen M."/>
            <person name="Xu Y."/>
            <person name="Jin H."/>
            <person name="Xiao X."/>
            <person name="Hu G."/>
            <person name="Bao F."/>
            <person name="Hu Y."/>
            <person name="Wan P."/>
            <person name="Li L."/>
            <person name="Deng X."/>
            <person name="Kuang T."/>
            <person name="Xiang C."/>
            <person name="Zhu J.K."/>
            <person name="Oliver M.J."/>
            <person name="He Y."/>
        </authorList>
    </citation>
    <scope>NUCLEOTIDE SEQUENCE [LARGE SCALE GENOMIC DNA]</scope>
    <source>
        <strain evidence="2">cv. XS01</strain>
    </source>
</reference>
<protein>
    <submittedName>
        <fullName evidence="1">Uncharacterized protein</fullName>
    </submittedName>
</protein>
<evidence type="ECO:0000313" key="1">
    <source>
        <dbReference type="EMBL" id="KZV44953.1"/>
    </source>
</evidence>
<gene>
    <name evidence="1" type="ORF">F511_28841</name>
</gene>
<organism evidence="1 2">
    <name type="scientific">Dorcoceras hygrometricum</name>
    <dbReference type="NCBI Taxonomy" id="472368"/>
    <lineage>
        <taxon>Eukaryota</taxon>
        <taxon>Viridiplantae</taxon>
        <taxon>Streptophyta</taxon>
        <taxon>Embryophyta</taxon>
        <taxon>Tracheophyta</taxon>
        <taxon>Spermatophyta</taxon>
        <taxon>Magnoliopsida</taxon>
        <taxon>eudicotyledons</taxon>
        <taxon>Gunneridae</taxon>
        <taxon>Pentapetalae</taxon>
        <taxon>asterids</taxon>
        <taxon>lamiids</taxon>
        <taxon>Lamiales</taxon>
        <taxon>Gesneriaceae</taxon>
        <taxon>Didymocarpoideae</taxon>
        <taxon>Trichosporeae</taxon>
        <taxon>Loxocarpinae</taxon>
        <taxon>Dorcoceras</taxon>
    </lineage>
</organism>
<name>A0A2Z7CE40_9LAMI</name>
<sequence>MAKITSGPYWKGEQQTSGSVAPSYWVRLHHIVTDISSHSIECNGTYWESF</sequence>
<accession>A0A2Z7CE40</accession>